<name>A0A158KLG5_9BURK</name>
<dbReference type="EMBL" id="FCON02000106">
    <property type="protein sequence ID" value="SAL81609.1"/>
    <property type="molecule type" value="Genomic_DNA"/>
</dbReference>
<feature type="chain" id="PRO_5015215280" description="Cyclic di-GMP-binding protein" evidence="1">
    <location>
        <begin position="36"/>
        <end position="739"/>
    </location>
</feature>
<keyword evidence="1" id="KW-0135">Cellulose biosynthesis</keyword>
<proteinExistence type="inferred from homology"/>
<organism evidence="2 3">
    <name type="scientific">Caballeronia choica</name>
    <dbReference type="NCBI Taxonomy" id="326476"/>
    <lineage>
        <taxon>Bacteria</taxon>
        <taxon>Pseudomonadati</taxon>
        <taxon>Pseudomonadota</taxon>
        <taxon>Betaproteobacteria</taxon>
        <taxon>Burkholderiales</taxon>
        <taxon>Burkholderiaceae</taxon>
        <taxon>Caballeronia</taxon>
    </lineage>
</organism>
<keyword evidence="1" id="KW-0812">Transmembrane</keyword>
<dbReference type="GO" id="GO:0006011">
    <property type="term" value="P:UDP-alpha-D-glucose metabolic process"/>
    <property type="evidence" value="ECO:0007669"/>
    <property type="project" value="InterPro"/>
</dbReference>
<accession>A0A158KLG5</accession>
<feature type="signal peptide" evidence="1">
    <location>
        <begin position="1"/>
        <end position="35"/>
    </location>
</feature>
<keyword evidence="1" id="KW-0997">Cell inner membrane</keyword>
<dbReference type="InterPro" id="IPR018513">
    <property type="entry name" value="Cell_synthase_bac"/>
</dbReference>
<comment type="subcellular location">
    <subcellularLocation>
        <location evidence="1">Cell inner membrane</location>
    </subcellularLocation>
</comment>
<dbReference type="GO" id="GO:0005886">
    <property type="term" value="C:plasma membrane"/>
    <property type="evidence" value="ECO:0007669"/>
    <property type="project" value="UniProtKB-SubCell"/>
</dbReference>
<dbReference type="Pfam" id="PF03170">
    <property type="entry name" value="BcsB"/>
    <property type="match status" value="1"/>
</dbReference>
<dbReference type="Proteomes" id="UP000054770">
    <property type="component" value="Unassembled WGS sequence"/>
</dbReference>
<dbReference type="RefSeq" id="WP_087648161.1">
    <property type="nucleotide sequence ID" value="NZ_FCON02000106.1"/>
</dbReference>
<dbReference type="AlphaFoldDB" id="A0A158KLG5"/>
<reference evidence="2" key="1">
    <citation type="submission" date="2016-01" db="EMBL/GenBank/DDBJ databases">
        <authorList>
            <person name="Peeters C."/>
        </authorList>
    </citation>
    <scope>NUCLEOTIDE SEQUENCE [LARGE SCALE GENOMIC DNA]</scope>
    <source>
        <strain evidence="2">LMG 22940</strain>
    </source>
</reference>
<comment type="subunit">
    <text evidence="1">Tightly associated with the cellulose synthase catalytic subunit.</text>
</comment>
<comment type="similarity">
    <text evidence="1">Belongs to the AcsB/BcsB family.</text>
</comment>
<feature type="transmembrane region" description="Helical" evidence="1">
    <location>
        <begin position="707"/>
        <end position="728"/>
    </location>
</feature>
<evidence type="ECO:0000313" key="3">
    <source>
        <dbReference type="Proteomes" id="UP000054770"/>
    </source>
</evidence>
<gene>
    <name evidence="2" type="ORF">AWB68_06197</name>
</gene>
<evidence type="ECO:0000256" key="1">
    <source>
        <dbReference type="RuleBase" id="RU365021"/>
    </source>
</evidence>
<comment type="caution">
    <text evidence="2">The sequence shown here is derived from an EMBL/GenBank/DDBJ whole genome shotgun (WGS) entry which is preliminary data.</text>
</comment>
<dbReference type="OrthoDB" id="7315676at2"/>
<comment type="function">
    <text evidence="1">Binds the cellulose synthase activator, bis-(3'-5') cyclic diguanylic acid (c-di-GMP).</text>
</comment>
<evidence type="ECO:0000313" key="2">
    <source>
        <dbReference type="EMBL" id="SAL81609.1"/>
    </source>
</evidence>
<dbReference type="GO" id="GO:0030244">
    <property type="term" value="P:cellulose biosynthetic process"/>
    <property type="evidence" value="ECO:0007669"/>
    <property type="project" value="UniProtKB-KW"/>
</dbReference>
<sequence length="739" mass="77241">MIDDSLSRRTVRAVIAAALATFAAFAALHAGASFAAGSDMANAFAQLGRGAKETRTVTLKQLGLVENVTLYAPETRREFFLPVPADVPITDATLQFDGGYVRGDGGRTTMLLSIDGSPVLARSFTQDAGAVTVSVGVDGGPRPVGFVRIGVGYASAIVDKACADQTAIGNVLRVDPATRLTYRFDPADIHDLRTAWSALPYAPVLTIASRRLTAASLDTAWRTNALLQRDGKRPLTQALPAVGDTVDLAGAEVPAGLRGQHVAAFDALAGAGRHTLANAAELGALIVLAPRAAFGPDVLVADDGMRRSIDGALDALRQQLAAAGGDTLNAFDAWRSRAVAQAVAPLAPGEARVAQLGGRAVIVVGDNRGVAVLGQRWRPIDVANRVVVHEIQPGTRVQDDLIPLSQLGGEPGSVDVHTAASWEASFDLAAASGDGRVPEEVVLDLAASPTLSNGGATATVYLNDVMIGAKVLEADGSRQRLILPIPRYAVARTNDLRVMFRRQPDAGCETRQSYPVAVLPTSHLTLGKGTPANTFVGMAARYATSATVIVPHAYLDDAVLSVPRLATLAGAAGVAPLEAKFVVTPDGARAEPDGPFLAADVALADEKNPVAFSPDRLTLTSRNGEKLIDVSGLKRVAVLSVVTSGAASGIVYRASGEPPVLTDKLRLARGDIAVVDESGVLKAFDTVDPDDLSTGHVTSTDWVTRHWARWGIPAVLVLLLVALIVLAGRARRRHRKDKA</sequence>
<dbReference type="UniPathway" id="UPA00694"/>
<keyword evidence="1" id="KW-1003">Cell membrane</keyword>
<keyword evidence="1" id="KW-0973">c-di-GMP</keyword>
<keyword evidence="1" id="KW-1133">Transmembrane helix</keyword>
<protein>
    <recommendedName>
        <fullName evidence="1">Cyclic di-GMP-binding protein</fullName>
    </recommendedName>
    <alternativeName>
        <fullName evidence="1">Cellulose synthase regulatory subunit</fullName>
    </alternativeName>
</protein>
<keyword evidence="1" id="KW-0732">Signal</keyword>
<keyword evidence="3" id="KW-1185">Reference proteome</keyword>
<comment type="pathway">
    <text evidence="1">Glycan metabolism; bacterial cellulose biosynthesis.</text>
</comment>
<keyword evidence="1" id="KW-0472">Membrane</keyword>
<dbReference type="Gene3D" id="2.60.120.260">
    <property type="entry name" value="Galactose-binding domain-like"/>
    <property type="match status" value="1"/>
</dbReference>